<evidence type="ECO:0000256" key="6">
    <source>
        <dbReference type="ARBA" id="ARBA00023163"/>
    </source>
</evidence>
<dbReference type="FunFam" id="3.30.160.60:FF:000554">
    <property type="entry name" value="protein indeterminate-domain 12-like"/>
    <property type="match status" value="1"/>
</dbReference>
<evidence type="ECO:0000256" key="2">
    <source>
        <dbReference type="ARBA" id="ARBA00022737"/>
    </source>
</evidence>
<keyword evidence="2" id="KW-0677">Repeat</keyword>
<evidence type="ECO:0000313" key="11">
    <source>
        <dbReference type="Proteomes" id="UP000631114"/>
    </source>
</evidence>
<dbReference type="Proteomes" id="UP000631114">
    <property type="component" value="Unassembled WGS sequence"/>
</dbReference>
<dbReference type="InterPro" id="IPR036236">
    <property type="entry name" value="Znf_C2H2_sf"/>
</dbReference>
<dbReference type="PANTHER" id="PTHR10593:SF148">
    <property type="entry name" value="ZINC FINGER PROTEIN MAGPIE"/>
    <property type="match status" value="1"/>
</dbReference>
<keyword evidence="5" id="KW-0805">Transcription regulation</keyword>
<dbReference type="InterPro" id="IPR013087">
    <property type="entry name" value="Znf_C2H2_type"/>
</dbReference>
<proteinExistence type="predicted"/>
<sequence length="388" mass="42890">MLENMAGEAIPNDPEAEVIALSPKTLMATNRFLCEICGKGFQRDQNLQLHRRGHNLPWKLRQRTSKEPKKRVYVCPEKSCVHHHPSRALGDLYWRDSFITHRAFCDALAEETARVTAASNISNTMNTGNMNYHLIGTSHGASMVQHFSSIFKPISSNNETIDQTRPGLSLWMDQGSRVGNPISNNLQELHQMASGNSVTVYSDPFAACSNPQQSDHHQLNWMYGNKLSSTNAGELTSTSLPIGHNIKEVPSPHLVSAPSLFSTHLQPHQQTTSANMSATALLQKAAQIGATSTDPSFLGSSIGMKSNNNYVQDGNKYNNALFSLNATSDNIRTDQENSIGDFASWNQLQTHPAKRSRIQKDDTEGEQTRDFLGVGVRTMCSTSMDGWM</sequence>
<dbReference type="PROSITE" id="PS00028">
    <property type="entry name" value="ZINC_FINGER_C2H2_1"/>
    <property type="match status" value="1"/>
</dbReference>
<evidence type="ECO:0000256" key="7">
    <source>
        <dbReference type="PROSITE-ProRule" id="PRU00042"/>
    </source>
</evidence>
<dbReference type="PANTHER" id="PTHR10593">
    <property type="entry name" value="SERINE/THREONINE-PROTEIN KINASE RIO"/>
    <property type="match status" value="1"/>
</dbReference>
<dbReference type="PROSITE" id="PS50157">
    <property type="entry name" value="ZINC_FINGER_C2H2_2"/>
    <property type="match status" value="1"/>
</dbReference>
<dbReference type="GO" id="GO:0003700">
    <property type="term" value="F:DNA-binding transcription factor activity"/>
    <property type="evidence" value="ECO:0007669"/>
    <property type="project" value="TreeGrafter"/>
</dbReference>
<evidence type="ECO:0000259" key="9">
    <source>
        <dbReference type="PROSITE" id="PS50157"/>
    </source>
</evidence>
<dbReference type="AlphaFoldDB" id="A0A835IDF7"/>
<gene>
    <name evidence="10" type="ORF">IFM89_024394</name>
</gene>
<evidence type="ECO:0000313" key="10">
    <source>
        <dbReference type="EMBL" id="KAF9615546.1"/>
    </source>
</evidence>
<keyword evidence="11" id="KW-1185">Reference proteome</keyword>
<dbReference type="InterPro" id="IPR031140">
    <property type="entry name" value="IDD1-16"/>
</dbReference>
<reference evidence="10 11" key="1">
    <citation type="submission" date="2020-10" db="EMBL/GenBank/DDBJ databases">
        <title>The Coptis chinensis genome and diversification of protoberbering-type alkaloids.</title>
        <authorList>
            <person name="Wang B."/>
            <person name="Shu S."/>
            <person name="Song C."/>
            <person name="Liu Y."/>
        </authorList>
    </citation>
    <scope>NUCLEOTIDE SEQUENCE [LARGE SCALE GENOMIC DNA]</scope>
    <source>
        <strain evidence="10">HL-2020</strain>
        <tissue evidence="10">Leaf</tissue>
    </source>
</reference>
<name>A0A835IDF7_9MAGN</name>
<dbReference type="GO" id="GO:0008270">
    <property type="term" value="F:zinc ion binding"/>
    <property type="evidence" value="ECO:0007669"/>
    <property type="project" value="UniProtKB-KW"/>
</dbReference>
<organism evidence="10 11">
    <name type="scientific">Coptis chinensis</name>
    <dbReference type="NCBI Taxonomy" id="261450"/>
    <lineage>
        <taxon>Eukaryota</taxon>
        <taxon>Viridiplantae</taxon>
        <taxon>Streptophyta</taxon>
        <taxon>Embryophyta</taxon>
        <taxon>Tracheophyta</taxon>
        <taxon>Spermatophyta</taxon>
        <taxon>Magnoliopsida</taxon>
        <taxon>Ranunculales</taxon>
        <taxon>Ranunculaceae</taxon>
        <taxon>Coptidoideae</taxon>
        <taxon>Coptis</taxon>
    </lineage>
</organism>
<dbReference type="InterPro" id="IPR055186">
    <property type="entry name" value="C2H2-2nd_BIRD-IDD"/>
</dbReference>
<dbReference type="Gene3D" id="3.30.160.60">
    <property type="entry name" value="Classic Zinc Finger"/>
    <property type="match status" value="1"/>
</dbReference>
<feature type="domain" description="C2H2-type" evidence="9">
    <location>
        <begin position="32"/>
        <end position="54"/>
    </location>
</feature>
<evidence type="ECO:0000256" key="8">
    <source>
        <dbReference type="SAM" id="MobiDB-lite"/>
    </source>
</evidence>
<accession>A0A835IDF7</accession>
<dbReference type="GO" id="GO:0005634">
    <property type="term" value="C:nucleus"/>
    <property type="evidence" value="ECO:0007669"/>
    <property type="project" value="TreeGrafter"/>
</dbReference>
<evidence type="ECO:0000256" key="3">
    <source>
        <dbReference type="ARBA" id="ARBA00022771"/>
    </source>
</evidence>
<dbReference type="Pfam" id="PF22992">
    <property type="entry name" value="C2CH-4th_BIRD-IDD"/>
    <property type="match status" value="1"/>
</dbReference>
<protein>
    <recommendedName>
        <fullName evidence="9">C2H2-type domain-containing protein</fullName>
    </recommendedName>
</protein>
<evidence type="ECO:0000256" key="5">
    <source>
        <dbReference type="ARBA" id="ARBA00023015"/>
    </source>
</evidence>
<dbReference type="Pfam" id="PF22996">
    <property type="entry name" value="C2H2-2nd_BIRD-IDD"/>
    <property type="match status" value="1"/>
</dbReference>
<dbReference type="InterPro" id="IPR055185">
    <property type="entry name" value="C2CH-4th_BIRD-IDD"/>
</dbReference>
<evidence type="ECO:0000256" key="1">
    <source>
        <dbReference type="ARBA" id="ARBA00022723"/>
    </source>
</evidence>
<dbReference type="SUPFAM" id="SSF57667">
    <property type="entry name" value="beta-beta-alpha zinc fingers"/>
    <property type="match status" value="1"/>
</dbReference>
<feature type="region of interest" description="Disordered" evidence="8">
    <location>
        <begin position="346"/>
        <end position="366"/>
    </location>
</feature>
<dbReference type="OrthoDB" id="6354171at2759"/>
<keyword evidence="1" id="KW-0479">Metal-binding</keyword>
<comment type="caution">
    <text evidence="10">The sequence shown here is derived from an EMBL/GenBank/DDBJ whole genome shotgun (WGS) entry which is preliminary data.</text>
</comment>
<dbReference type="EMBL" id="JADFTS010000003">
    <property type="protein sequence ID" value="KAF9615546.1"/>
    <property type="molecule type" value="Genomic_DNA"/>
</dbReference>
<evidence type="ECO:0000256" key="4">
    <source>
        <dbReference type="ARBA" id="ARBA00022833"/>
    </source>
</evidence>
<keyword evidence="3 7" id="KW-0863">Zinc-finger</keyword>
<keyword evidence="6" id="KW-0804">Transcription</keyword>
<keyword evidence="4" id="KW-0862">Zinc</keyword>